<dbReference type="SUPFAM" id="SSF52317">
    <property type="entry name" value="Class I glutamine amidotransferase-like"/>
    <property type="match status" value="1"/>
</dbReference>
<dbReference type="Proteomes" id="UP000484255">
    <property type="component" value="Unassembled WGS sequence"/>
</dbReference>
<dbReference type="PANTHER" id="PTHR42695:SF5">
    <property type="entry name" value="GLUTAMINE AMIDOTRANSFERASE YLR126C-RELATED"/>
    <property type="match status" value="1"/>
</dbReference>
<proteinExistence type="predicted"/>
<dbReference type="AlphaFoldDB" id="A0A7C9TL68"/>
<organism evidence="2 3">
    <name type="scientific">Ideonella livida</name>
    <dbReference type="NCBI Taxonomy" id="2707176"/>
    <lineage>
        <taxon>Bacteria</taxon>
        <taxon>Pseudomonadati</taxon>
        <taxon>Pseudomonadota</taxon>
        <taxon>Betaproteobacteria</taxon>
        <taxon>Burkholderiales</taxon>
        <taxon>Sphaerotilaceae</taxon>
        <taxon>Ideonella</taxon>
    </lineage>
</organism>
<dbReference type="Pfam" id="PF00117">
    <property type="entry name" value="GATase"/>
    <property type="match status" value="1"/>
</dbReference>
<feature type="domain" description="Glutamine amidotransferase" evidence="1">
    <location>
        <begin position="22"/>
        <end position="181"/>
    </location>
</feature>
<name>A0A7C9TL68_9BURK</name>
<evidence type="ECO:0000313" key="2">
    <source>
        <dbReference type="EMBL" id="NDY93181.1"/>
    </source>
</evidence>
<sequence length="250" mass="27560">MSLHQLRVLVIQPETQDDAASLGRHLRLRGVPTDLCEVEAGAEVPLDASPWHAVAVLGGTMSVHDDLPFLPRVRALLRDAVARDIPVLGHCLGGQLLAQALGGRVVDNPNPEIGWWPVQHNGSALARDWLGEEALMMLFHWHFQTFELPAQAQLLARSAACRHQAFALGPHLGMQFHVEVDAAKLARWCQEAPPSGSPLAALPSVQTPERMRADTWVHLDACQRLATRLYDRWLALARARLVLGRLTART</sequence>
<dbReference type="InterPro" id="IPR044992">
    <property type="entry name" value="ChyE-like"/>
</dbReference>
<keyword evidence="2" id="KW-0315">Glutamine amidotransferase</keyword>
<keyword evidence="3" id="KW-1185">Reference proteome</keyword>
<dbReference type="InterPro" id="IPR029062">
    <property type="entry name" value="Class_I_gatase-like"/>
</dbReference>
<evidence type="ECO:0000259" key="1">
    <source>
        <dbReference type="Pfam" id="PF00117"/>
    </source>
</evidence>
<dbReference type="GO" id="GO:0005829">
    <property type="term" value="C:cytosol"/>
    <property type="evidence" value="ECO:0007669"/>
    <property type="project" value="TreeGrafter"/>
</dbReference>
<keyword evidence="2" id="KW-0808">Transferase</keyword>
<dbReference type="PANTHER" id="PTHR42695">
    <property type="entry name" value="GLUTAMINE AMIDOTRANSFERASE YLR126C-RELATED"/>
    <property type="match status" value="1"/>
</dbReference>
<accession>A0A7C9TL68</accession>
<evidence type="ECO:0000313" key="3">
    <source>
        <dbReference type="Proteomes" id="UP000484255"/>
    </source>
</evidence>
<gene>
    <name evidence="2" type="ORF">G3A44_18465</name>
</gene>
<protein>
    <submittedName>
        <fullName evidence="2">Type 1 glutamine amidotransferase</fullName>
    </submittedName>
</protein>
<comment type="caution">
    <text evidence="2">The sequence shown here is derived from an EMBL/GenBank/DDBJ whole genome shotgun (WGS) entry which is preliminary data.</text>
</comment>
<dbReference type="EMBL" id="JAAGOH010000029">
    <property type="protein sequence ID" value="NDY93181.1"/>
    <property type="molecule type" value="Genomic_DNA"/>
</dbReference>
<dbReference type="PROSITE" id="PS51273">
    <property type="entry name" value="GATASE_TYPE_1"/>
    <property type="match status" value="1"/>
</dbReference>
<dbReference type="RefSeq" id="WP_163459231.1">
    <property type="nucleotide sequence ID" value="NZ_JAAGOH010000029.1"/>
</dbReference>
<dbReference type="Gene3D" id="3.40.50.880">
    <property type="match status" value="1"/>
</dbReference>
<reference evidence="2 3" key="1">
    <citation type="submission" date="2020-02" db="EMBL/GenBank/DDBJ databases">
        <title>Ideonella bacterium strain TBM-1.</title>
        <authorList>
            <person name="Chen W.-M."/>
        </authorList>
    </citation>
    <scope>NUCLEOTIDE SEQUENCE [LARGE SCALE GENOMIC DNA]</scope>
    <source>
        <strain evidence="2 3">TBM-1</strain>
    </source>
</reference>
<dbReference type="GO" id="GO:0016740">
    <property type="term" value="F:transferase activity"/>
    <property type="evidence" value="ECO:0007669"/>
    <property type="project" value="UniProtKB-KW"/>
</dbReference>
<dbReference type="CDD" id="cd01741">
    <property type="entry name" value="GATase1_1"/>
    <property type="match status" value="1"/>
</dbReference>
<dbReference type="InterPro" id="IPR017926">
    <property type="entry name" value="GATASE"/>
</dbReference>